<dbReference type="Proteomes" id="UP000561045">
    <property type="component" value="Unassembled WGS sequence"/>
</dbReference>
<evidence type="ECO:0000256" key="3">
    <source>
        <dbReference type="ARBA" id="ARBA00023134"/>
    </source>
</evidence>
<reference evidence="7 8" key="1">
    <citation type="submission" date="2020-08" db="EMBL/GenBank/DDBJ databases">
        <title>Genomic Encyclopedia of Type Strains, Phase IV (KMG-IV): sequencing the most valuable type-strain genomes for metagenomic binning, comparative biology and taxonomic classification.</title>
        <authorList>
            <person name="Goeker M."/>
        </authorList>
    </citation>
    <scope>NUCLEOTIDE SEQUENCE [LARGE SCALE GENOMIC DNA]</scope>
    <source>
        <strain evidence="7 8">DSM 106739</strain>
    </source>
</reference>
<protein>
    <submittedName>
        <fullName evidence="7">UPF0042 nucleotide-binding protein</fullName>
    </submittedName>
</protein>
<feature type="domain" description="RapZ-like N-terminal" evidence="5">
    <location>
        <begin position="1"/>
        <end position="154"/>
    </location>
</feature>
<name>A0A840BRH7_9RHOO</name>
<comment type="caution">
    <text evidence="7">The sequence shown here is derived from an EMBL/GenBank/DDBJ whole genome shotgun (WGS) entry which is preliminary data.</text>
</comment>
<evidence type="ECO:0000256" key="1">
    <source>
        <dbReference type="ARBA" id="ARBA00022741"/>
    </source>
</evidence>
<dbReference type="Pfam" id="PF22740">
    <property type="entry name" value="PapZ_C"/>
    <property type="match status" value="1"/>
</dbReference>
<dbReference type="PANTHER" id="PTHR30448">
    <property type="entry name" value="RNASE ADAPTER PROTEIN RAPZ"/>
    <property type="match status" value="1"/>
</dbReference>
<dbReference type="RefSeq" id="WP_183635283.1">
    <property type="nucleotide sequence ID" value="NZ_BAABLE010000005.1"/>
</dbReference>
<sequence length="280" mass="31154">MQLILISGLSGSGKSIALAVLEDAGYYCVDNLPAPLLPHLVNELAAAGYSRVGVAVDVRGGSSLQALPQTVKTLKGMVDDVRFIFLEARNTTLIARFSETRRRHPLADDGVTLLEAIERERDALEDIGELGQRIDTSDLHPNTLRGWLKDLIQANPAQGLTLLVESFGFKHGIPLDADLVFDVRCLPNPFYDPALRPLTGRDRPVIDFLCSHEEVGRMIEDIGNWLERWLPAYMRDSRAYLTLAIGCTGGQHRSVYIAETIAERFKDQVRVLVRHRTLKT</sequence>
<evidence type="ECO:0000256" key="4">
    <source>
        <dbReference type="HAMAP-Rule" id="MF_00636"/>
    </source>
</evidence>
<feature type="binding site" evidence="4">
    <location>
        <begin position="57"/>
        <end position="60"/>
    </location>
    <ligand>
        <name>GTP</name>
        <dbReference type="ChEBI" id="CHEBI:37565"/>
    </ligand>
</feature>
<accession>A0A840BRH7</accession>
<evidence type="ECO:0000313" key="8">
    <source>
        <dbReference type="Proteomes" id="UP000561045"/>
    </source>
</evidence>
<dbReference type="Gene3D" id="3.40.50.300">
    <property type="entry name" value="P-loop containing nucleotide triphosphate hydrolases"/>
    <property type="match status" value="1"/>
</dbReference>
<dbReference type="NCBIfam" id="NF003828">
    <property type="entry name" value="PRK05416.1"/>
    <property type="match status" value="1"/>
</dbReference>
<keyword evidence="2 4" id="KW-0067">ATP-binding</keyword>
<dbReference type="SUPFAM" id="SSF52540">
    <property type="entry name" value="P-loop containing nucleoside triphosphate hydrolases"/>
    <property type="match status" value="1"/>
</dbReference>
<evidence type="ECO:0000259" key="6">
    <source>
        <dbReference type="Pfam" id="PF22740"/>
    </source>
</evidence>
<dbReference type="InterPro" id="IPR027417">
    <property type="entry name" value="P-loop_NTPase"/>
</dbReference>
<keyword evidence="8" id="KW-1185">Reference proteome</keyword>
<evidence type="ECO:0000256" key="2">
    <source>
        <dbReference type="ARBA" id="ARBA00022840"/>
    </source>
</evidence>
<evidence type="ECO:0000313" key="7">
    <source>
        <dbReference type="EMBL" id="MBB4013406.1"/>
    </source>
</evidence>
<dbReference type="InterPro" id="IPR053931">
    <property type="entry name" value="RapZ_C"/>
</dbReference>
<organism evidence="7 8">
    <name type="scientific">Niveibacterium umoris</name>
    <dbReference type="NCBI Taxonomy" id="1193620"/>
    <lineage>
        <taxon>Bacteria</taxon>
        <taxon>Pseudomonadati</taxon>
        <taxon>Pseudomonadota</taxon>
        <taxon>Betaproteobacteria</taxon>
        <taxon>Rhodocyclales</taxon>
        <taxon>Rhodocyclaceae</taxon>
        <taxon>Niveibacterium</taxon>
    </lineage>
</organism>
<feature type="binding site" evidence="4">
    <location>
        <begin position="8"/>
        <end position="15"/>
    </location>
    <ligand>
        <name>ATP</name>
        <dbReference type="ChEBI" id="CHEBI:30616"/>
    </ligand>
</feature>
<proteinExistence type="inferred from homology"/>
<dbReference type="PIRSF" id="PIRSF005052">
    <property type="entry name" value="P-loopkin"/>
    <property type="match status" value="1"/>
</dbReference>
<dbReference type="EMBL" id="JACIET010000002">
    <property type="protein sequence ID" value="MBB4013406.1"/>
    <property type="molecule type" value="Genomic_DNA"/>
</dbReference>
<gene>
    <name evidence="7" type="ORF">GGR36_002752</name>
</gene>
<keyword evidence="3 4" id="KW-0342">GTP-binding</keyword>
<dbReference type="AlphaFoldDB" id="A0A840BRH7"/>
<feature type="domain" description="RapZ C-terminal" evidence="6">
    <location>
        <begin position="161"/>
        <end position="278"/>
    </location>
</feature>
<dbReference type="HAMAP" id="MF_00636">
    <property type="entry name" value="RapZ_like"/>
    <property type="match status" value="1"/>
</dbReference>
<evidence type="ECO:0000259" key="5">
    <source>
        <dbReference type="Pfam" id="PF03668"/>
    </source>
</evidence>
<dbReference type="Pfam" id="PF03668">
    <property type="entry name" value="RapZ-like_N"/>
    <property type="match status" value="1"/>
</dbReference>
<dbReference type="PANTHER" id="PTHR30448:SF0">
    <property type="entry name" value="RNASE ADAPTER PROTEIN RAPZ"/>
    <property type="match status" value="1"/>
</dbReference>
<keyword evidence="1 4" id="KW-0547">Nucleotide-binding</keyword>
<dbReference type="GO" id="GO:0005524">
    <property type="term" value="F:ATP binding"/>
    <property type="evidence" value="ECO:0007669"/>
    <property type="project" value="UniProtKB-UniRule"/>
</dbReference>
<dbReference type="InterPro" id="IPR005337">
    <property type="entry name" value="RapZ-like"/>
</dbReference>
<dbReference type="InterPro" id="IPR053930">
    <property type="entry name" value="RapZ-like_N"/>
</dbReference>
<dbReference type="GO" id="GO:0005525">
    <property type="term" value="F:GTP binding"/>
    <property type="evidence" value="ECO:0007669"/>
    <property type="project" value="UniProtKB-UniRule"/>
</dbReference>